<name>A0A5C6PIT7_9TELE</name>
<keyword evidence="4" id="KW-0732">Signal</keyword>
<feature type="domain" description="VWFD" evidence="5">
    <location>
        <begin position="2451"/>
        <end position="2625"/>
    </location>
</feature>
<dbReference type="Pfam" id="PF00094">
    <property type="entry name" value="VWD"/>
    <property type="match status" value="7"/>
</dbReference>
<comment type="caution">
    <text evidence="6">The sequence shown here is derived from an EMBL/GenBank/DDBJ whole genome shotgun (WGS) entry which is preliminary data.</text>
</comment>
<dbReference type="SUPFAM" id="SSF57567">
    <property type="entry name" value="Serine protease inhibitors"/>
    <property type="match status" value="3"/>
</dbReference>
<dbReference type="InterPro" id="IPR002919">
    <property type="entry name" value="TIL_dom"/>
</dbReference>
<dbReference type="Pfam" id="PF12714">
    <property type="entry name" value="TILa"/>
    <property type="match status" value="4"/>
</dbReference>
<proteinExistence type="predicted"/>
<feature type="domain" description="VWFD" evidence="5">
    <location>
        <begin position="2251"/>
        <end position="2432"/>
    </location>
</feature>
<dbReference type="PROSITE" id="PS51233">
    <property type="entry name" value="VWFD"/>
    <property type="match status" value="7"/>
</dbReference>
<organism evidence="6 7">
    <name type="scientific">Takifugu flavidus</name>
    <name type="common">sansaifugu</name>
    <dbReference type="NCBI Taxonomy" id="433684"/>
    <lineage>
        <taxon>Eukaryota</taxon>
        <taxon>Metazoa</taxon>
        <taxon>Chordata</taxon>
        <taxon>Craniata</taxon>
        <taxon>Vertebrata</taxon>
        <taxon>Euteleostomi</taxon>
        <taxon>Actinopterygii</taxon>
        <taxon>Neopterygii</taxon>
        <taxon>Teleostei</taxon>
        <taxon>Neoteleostei</taxon>
        <taxon>Acanthomorphata</taxon>
        <taxon>Eupercaria</taxon>
        <taxon>Tetraodontiformes</taxon>
        <taxon>Tetradontoidea</taxon>
        <taxon>Tetraodontidae</taxon>
        <taxon>Takifugu</taxon>
    </lineage>
</organism>
<dbReference type="Pfam" id="PF17517">
    <property type="entry name" value="IgGFc_binding"/>
    <property type="match status" value="1"/>
</dbReference>
<dbReference type="Gene3D" id="2.10.25.10">
    <property type="entry name" value="Laminin"/>
    <property type="match status" value="3"/>
</dbReference>
<dbReference type="PANTHER" id="PTHR11339">
    <property type="entry name" value="EXTRACELLULAR MATRIX GLYCOPROTEIN RELATED"/>
    <property type="match status" value="1"/>
</dbReference>
<evidence type="ECO:0000256" key="4">
    <source>
        <dbReference type="SAM" id="SignalP"/>
    </source>
</evidence>
<feature type="domain" description="VWFD" evidence="5">
    <location>
        <begin position="821"/>
        <end position="1000"/>
    </location>
</feature>
<dbReference type="InterPro" id="IPR050780">
    <property type="entry name" value="Mucin_vWF_Thrombospondin_sf"/>
</dbReference>
<evidence type="ECO:0000313" key="6">
    <source>
        <dbReference type="EMBL" id="TWW79363.1"/>
    </source>
</evidence>
<keyword evidence="7" id="KW-1185">Reference proteome</keyword>
<dbReference type="Proteomes" id="UP000324091">
    <property type="component" value="Chromosome 10"/>
</dbReference>
<feature type="domain" description="VWFD" evidence="5">
    <location>
        <begin position="1472"/>
        <end position="1654"/>
    </location>
</feature>
<evidence type="ECO:0000256" key="2">
    <source>
        <dbReference type="ARBA" id="ARBA00023157"/>
    </source>
</evidence>
<evidence type="ECO:0000313" key="7">
    <source>
        <dbReference type="Proteomes" id="UP000324091"/>
    </source>
</evidence>
<dbReference type="EMBL" id="RHFK02000002">
    <property type="protein sequence ID" value="TWW79363.1"/>
    <property type="molecule type" value="Genomic_DNA"/>
</dbReference>
<dbReference type="InterPro" id="IPR036084">
    <property type="entry name" value="Ser_inhib-like_sf"/>
</dbReference>
<dbReference type="SMART" id="SM00832">
    <property type="entry name" value="C8"/>
    <property type="match status" value="5"/>
</dbReference>
<dbReference type="SMART" id="SM00216">
    <property type="entry name" value="VWD"/>
    <property type="match status" value="7"/>
</dbReference>
<accession>A0A5C6PIT7</accession>
<gene>
    <name evidence="6" type="ORF">D4764_10G0003930</name>
</gene>
<feature type="domain" description="VWFD" evidence="5">
    <location>
        <begin position="1863"/>
        <end position="2041"/>
    </location>
</feature>
<feature type="chain" id="PRO_5022809882" evidence="4">
    <location>
        <begin position="21"/>
        <end position="2628"/>
    </location>
</feature>
<dbReference type="SMART" id="SM00215">
    <property type="entry name" value="VWC_out"/>
    <property type="match status" value="4"/>
</dbReference>
<keyword evidence="1" id="KW-0677">Repeat</keyword>
<dbReference type="InterPro" id="IPR001007">
    <property type="entry name" value="VWF_dom"/>
</dbReference>
<feature type="signal peptide" evidence="4">
    <location>
        <begin position="1"/>
        <end position="20"/>
    </location>
</feature>
<evidence type="ECO:0000256" key="3">
    <source>
        <dbReference type="ARBA" id="ARBA00023180"/>
    </source>
</evidence>
<dbReference type="FunFam" id="2.10.25.10:FF:000055">
    <property type="entry name" value="alpha-tectorin isoform X1"/>
    <property type="match status" value="3"/>
</dbReference>
<dbReference type="Pfam" id="PF08742">
    <property type="entry name" value="C8"/>
    <property type="match status" value="5"/>
</dbReference>
<dbReference type="CDD" id="cd19941">
    <property type="entry name" value="TIL"/>
    <property type="match status" value="4"/>
</dbReference>
<keyword evidence="3" id="KW-0325">Glycoprotein</keyword>
<evidence type="ECO:0000256" key="1">
    <source>
        <dbReference type="ARBA" id="ARBA00022737"/>
    </source>
</evidence>
<dbReference type="PANTHER" id="PTHR11339:SF374">
    <property type="entry name" value="ZONADHESIN"/>
    <property type="match status" value="1"/>
</dbReference>
<dbReference type="InterPro" id="IPR014853">
    <property type="entry name" value="VWF/SSPO/ZAN-like_Cys-rich_dom"/>
</dbReference>
<dbReference type="InterPro" id="IPR025615">
    <property type="entry name" value="TILa_dom"/>
</dbReference>
<dbReference type="InterPro" id="IPR001846">
    <property type="entry name" value="VWF_type-D"/>
</dbReference>
<dbReference type="InterPro" id="IPR035234">
    <property type="entry name" value="IgGFc-bd_N"/>
</dbReference>
<feature type="domain" description="VWFD" evidence="5">
    <location>
        <begin position="1181"/>
        <end position="1364"/>
    </location>
</feature>
<protein>
    <submittedName>
        <fullName evidence="6">IgGFc-binding protein</fullName>
    </submittedName>
</protein>
<evidence type="ECO:0000259" key="5">
    <source>
        <dbReference type="PROSITE" id="PS51233"/>
    </source>
</evidence>
<dbReference type="Pfam" id="PF01826">
    <property type="entry name" value="TIL"/>
    <property type="match status" value="3"/>
</dbReference>
<sequence>MRTLLLLCAVGALLCVPSNAGSAGREFVLSFLMNYRFDNKAQLQLFITAVQDHAKVTVKTSLSNFQQEKTLRLGETFTASIPSFCELNNFRKPQCSVIVESSADVTITALNYKPRTADTSVVYPTTEWGKEYYVITPSNLPSKEFSITNGKDSNTVNIFAASPFRYNGNVYYKGSTLLLKLKPYESVLIVSQNDLTGTRVSSNNNLAVFTGHTCTRVLYLYCNHVYEQLLPVDKWGTTFFVPPVTLQTKYDTVYVMASQPTQLKIGSSRQDTMNLGAGTLKQFKISQRSPLYLQASHGIQVLMMFSGAQKGSTIYDNFLMSVLSTDKYCSHYSLRFIKDFDNQALIVVQNMAVPKLRLDGKPLPQNTKWTQFPGTEYLWTQIDSNRGNILSSSGIPFALYSIGFSNRNGYGSAGQCVQPGKPEIPQQLTTCWAMGDPHYHTFDGRRFDFMGTCTYVIAKTCMADDKLQGFEVLAENENRGSLRVSYVGVVTVKVYGITITVVRSERGRVRIDNSLWTLPIALNNNKLLLSQSGRSVLIQTDFGLTVRYDWNNRLLVSLTESYAGKTCGLCGNFNGNPNDDFTTPSGTQANGAVAFGSSWKVQGMGEKAHCRDDCVGGCDHCENKNMKHWESDTFCGIITLKNGPFSKCHSTIDPQVYLENCKYDVCMAKGSRHFLCNALEDYTEVCQTAGVQVQDWRKMSKCHVTCPANSHYELCGSACPATCSDPTAPSKCKLPCVQTCTCNKGFVLSGNRCVRTNNCGCTHEGRYVPSGESFWADDSCRRWCKCNPRNRKVECKDKSCKAGEQCKVIKGVRKCHALSQSTCHSSGDPHYMTFDRKKFDFQGTCVYQLAALCNNNTELEQFEVRVQNEHRHNKRVSFTKLVEVKVYSLSIIMTTSYKGNILVNNELVNLPVTLDEGRISVQKNGFIAVVTTTFGLKVTFDWRSRASVTLPGTYEGAVCGLCGNYNGKKPDDLIPKNGDKPVPASEFGNSWKIGEIPGCVGGCKGVCPKCDINQKIQYEQKDFCGIIKDPSGPFRECHAKVSPAEYFEDCVFDVCMFKGRKEELCQAVTSYTEACQNEGAKVFNWRTSQFCACDSDCKEACSCDDGYVLSGDVCVPLSQCGCLYDNKYYRTGQVFYPNGQCQEQCKCKQGGEVECKDFKCGPNEECKIVKGIHKCHPVGKGVCQASGDPHYTSFDGLKFDFQGTCTYTLSKSCGLEGSNLVDFSVNVENVRWERNKRRVVSVTKMVAVEVYGFTLIMKQKTSGILVNGVLRHLPLNLNEGAVKIYKQGRRYIVETDFELIVTYDLVYHVTVTVPGNYRDKVCGLCGNFNGNKGDDFRDSRGIIVKDVNSFGASWKVKIPGAVCLDGCKGKSCPNCKPPLKALFSTSTYCGIMTAPNGPFKICHDKLDPKPYFDDCIFDVCASNGEGSALCDSVATYAFSCHKADPCEDVKCRIKEKCRVVKGEAECVPVYTGTCWAWGDPHFHTYDGYNFDFQGTCNYVMSETCGDLDGLVPFSVTERNDNRGNKAVSYVREVHVSVYGYSITIRKNQVGRVMVDGQLLNLPVELGEGKVSLLHRGGRAVVETNFGLVVSYEWRWHLVIKLPSSYYGSVCGLCGNFNGNHADERLDPAGKAVPSVIEWGKSWQTPDQEKDSPCSVCEKDCPTCNENMLQRYQTEAFCGALTAKNGLFKICHKKVDPQAFFHSCVYDICLNDGDKKMLCQALASYTSECNDKGVKITGWRKKYGCPMNCPRHSHYEECASPCQPSCPFPDEPVICTLNCVESCVCDKGYVLSGGVCVPQETCGCSYEGRYYKPGQRFWANEGCSRLCECDTTLGLVKCSEASCSAKEVCTLVDGQRTCAATSHATCSASGDPHYHTFDGHRFDFQGTCVYQLVGLCSRQEGLEPFNVTVQNDHRGSTSVSFTKTVKFYIYGITLTLSRQYPNRILLNDELALLPLEYSDKLKVSLSGRKAVVNTAAGITVTFDWQSTMRVTLPSNYQSMVCGLCGNYNGKGQDDMSMPNGQTTTNSNKLGESWQVALTPGCSTACQGAHCQECSEEQKSKYEAQRYCGIITEKTGSFKNCHKQLDPGPFLKDCVFDACQYHGHFAAICDAIQTYASACQNEGITVDTWRREDFCPMTCPANSHYTLCASACPTTCSSLTSDKKCHKACIEGCECNDGYLLSGDTCVPVKDCGCSYEGRYYRKGDIIYPDSQCEEKCVCGETGDMSCQKNKCLKGETCKLLNGVNGCHPIKHDKCVASGDPHYISFDGRRFDFQGTCEYVLAKTCDIDPNSLTAFTVTQRNQRFGNGKVAVTKTITVQVFGYEITIKQGVPWKVNLNNELVNIPLSLDNGRVQVTQQGQNIIVQTDFGLKVLYNTVYYVEVIVPSTYQGKMCGLCGNNNNNPSDDFKLPSGKNTRDVDQFGKSWALDQHTDECGGGEECSIRDGTRGCFIRQKKCSISRKGHITSFDAMSGAIANNGAFELASLCDESNQQWFRVVVDIRVCSTGSSPTVAILYVFFKDTTVAVNSQHVTWVNGKKEYLPSKMANELSIQLSVDTVVIDITPAVRVTYSRAQEVTVIVDGTLTNKLCGACGNGNDDPKDDMQTANGKVTNNVAEIVASWRAGDFSRWWVI</sequence>
<keyword evidence="2" id="KW-1015">Disulfide bond</keyword>
<feature type="domain" description="VWFD" evidence="5">
    <location>
        <begin position="429"/>
        <end position="611"/>
    </location>
</feature>
<reference evidence="6 7" key="1">
    <citation type="submission" date="2019-04" db="EMBL/GenBank/DDBJ databases">
        <title>Chromosome genome assembly for Takifugu flavidus.</title>
        <authorList>
            <person name="Xiao S."/>
        </authorList>
    </citation>
    <scope>NUCLEOTIDE SEQUENCE [LARGE SCALE GENOMIC DNA]</scope>
    <source>
        <strain evidence="6">HTHZ2018</strain>
        <tissue evidence="6">Muscle</tissue>
    </source>
</reference>